<dbReference type="Pfam" id="PF01706">
    <property type="entry name" value="FliG_C"/>
    <property type="match status" value="1"/>
</dbReference>
<name>A0A285NFA0_9AQUI</name>
<dbReference type="PANTHER" id="PTHR30534">
    <property type="entry name" value="FLAGELLAR MOTOR SWITCH PROTEIN FLIG"/>
    <property type="match status" value="1"/>
</dbReference>
<feature type="domain" description="Flagellar motor switch protein FliG middle" evidence="11">
    <location>
        <begin position="121"/>
        <end position="199"/>
    </location>
</feature>
<dbReference type="Pfam" id="PF14841">
    <property type="entry name" value="FliG_M"/>
    <property type="match status" value="1"/>
</dbReference>
<dbReference type="Pfam" id="PF14842">
    <property type="entry name" value="FliG_N"/>
    <property type="match status" value="1"/>
</dbReference>
<keyword evidence="8" id="KW-0472">Membrane</keyword>
<dbReference type="AlphaFoldDB" id="A0A285NFA0"/>
<dbReference type="Gene3D" id="1.10.220.30">
    <property type="match status" value="3"/>
</dbReference>
<dbReference type="GO" id="GO:0005886">
    <property type="term" value="C:plasma membrane"/>
    <property type="evidence" value="ECO:0007669"/>
    <property type="project" value="UniProtKB-SubCell"/>
</dbReference>
<dbReference type="GO" id="GO:0009425">
    <property type="term" value="C:bacterial-type flagellum basal body"/>
    <property type="evidence" value="ECO:0007669"/>
    <property type="project" value="UniProtKB-SubCell"/>
</dbReference>
<keyword evidence="6" id="KW-0145">Chemotaxis</keyword>
<dbReference type="NCBIfam" id="TIGR00207">
    <property type="entry name" value="fliG"/>
    <property type="match status" value="1"/>
</dbReference>
<reference evidence="14" key="1">
    <citation type="submission" date="2017-09" db="EMBL/GenBank/DDBJ databases">
        <authorList>
            <person name="Varghese N."/>
            <person name="Submissions S."/>
        </authorList>
    </citation>
    <scope>NUCLEOTIDE SEQUENCE [LARGE SCALE GENOMIC DNA]</scope>
    <source>
        <strain evidence="14">DSM 15103</strain>
    </source>
</reference>
<evidence type="ECO:0000259" key="12">
    <source>
        <dbReference type="Pfam" id="PF14842"/>
    </source>
</evidence>
<evidence type="ECO:0000256" key="3">
    <source>
        <dbReference type="ARBA" id="ARBA00010299"/>
    </source>
</evidence>
<feature type="domain" description="Flagellar motor switch protein FliG C-terminal" evidence="10">
    <location>
        <begin position="228"/>
        <end position="334"/>
    </location>
</feature>
<evidence type="ECO:0000259" key="11">
    <source>
        <dbReference type="Pfam" id="PF14841"/>
    </source>
</evidence>
<keyword evidence="5" id="KW-1003">Cell membrane</keyword>
<dbReference type="SUPFAM" id="SSF48029">
    <property type="entry name" value="FliG"/>
    <property type="match status" value="2"/>
</dbReference>
<evidence type="ECO:0000313" key="14">
    <source>
        <dbReference type="Proteomes" id="UP000219036"/>
    </source>
</evidence>
<evidence type="ECO:0000256" key="7">
    <source>
        <dbReference type="ARBA" id="ARBA00022779"/>
    </source>
</evidence>
<dbReference type="Proteomes" id="UP000219036">
    <property type="component" value="Unassembled WGS sequence"/>
</dbReference>
<keyword evidence="13" id="KW-0966">Cell projection</keyword>
<dbReference type="RefSeq" id="WP_097000353.1">
    <property type="nucleotide sequence ID" value="NZ_OBEI01000004.1"/>
</dbReference>
<keyword evidence="9" id="KW-0975">Bacterial flagellum</keyword>
<evidence type="ECO:0000256" key="8">
    <source>
        <dbReference type="ARBA" id="ARBA00023136"/>
    </source>
</evidence>
<dbReference type="PANTHER" id="PTHR30534:SF0">
    <property type="entry name" value="FLAGELLAR MOTOR SWITCH PROTEIN FLIG"/>
    <property type="match status" value="1"/>
</dbReference>
<accession>A0A285NFA0</accession>
<evidence type="ECO:0000313" key="13">
    <source>
        <dbReference type="EMBL" id="SNZ08140.1"/>
    </source>
</evidence>
<dbReference type="InterPro" id="IPR028263">
    <property type="entry name" value="FliG_N"/>
</dbReference>
<keyword evidence="14" id="KW-1185">Reference proteome</keyword>
<dbReference type="GO" id="GO:0006935">
    <property type="term" value="P:chemotaxis"/>
    <property type="evidence" value="ECO:0007669"/>
    <property type="project" value="UniProtKB-KW"/>
</dbReference>
<organism evidence="13 14">
    <name type="scientific">Persephonella hydrogeniphila</name>
    <dbReference type="NCBI Taxonomy" id="198703"/>
    <lineage>
        <taxon>Bacteria</taxon>
        <taxon>Pseudomonadati</taxon>
        <taxon>Aquificota</taxon>
        <taxon>Aquificia</taxon>
        <taxon>Aquificales</taxon>
        <taxon>Hydrogenothermaceae</taxon>
        <taxon>Persephonella</taxon>
    </lineage>
</organism>
<evidence type="ECO:0000256" key="2">
    <source>
        <dbReference type="ARBA" id="ARBA00004413"/>
    </source>
</evidence>
<dbReference type="InterPro" id="IPR023087">
    <property type="entry name" value="Flg_Motor_Flig_C"/>
</dbReference>
<comment type="similarity">
    <text evidence="3">Belongs to the FliG family.</text>
</comment>
<dbReference type="InterPro" id="IPR011002">
    <property type="entry name" value="FliG_a-hlx"/>
</dbReference>
<evidence type="ECO:0000256" key="5">
    <source>
        <dbReference type="ARBA" id="ARBA00022475"/>
    </source>
</evidence>
<sequence>MPEEKKETANLKGPEKAAILLSLLPEEATVSIFKHLKEHEIEKLIKQIIATPPPQKEIAKQILEEAFESLKEIAPVKIAPDKLKKILEQALPPDKLEKLLAETLTVEEGKAIFRELEKMDPKFVANIIQNEHPQVIALILSQLKPVKAAEIIQYLPKRLGVTNVQEEVIKRIASIEKISSDMLKMVANTLEEELLTIGAGKEETLSGVDIAAEIVNVLPKELGQEILEEIRKENPSLADTIEEKMFKFEDIVKLDNRAIIEILKVVDKNDLLIALKGAPQEIMDKFLSNMSKRAAQMFLEDMEILGPVKKSEVENARKKIIATIKSLIEKGVIEYGAGEEMI</sequence>
<keyword evidence="13" id="KW-0969">Cilium</keyword>
<comment type="subcellular location">
    <subcellularLocation>
        <location evidence="1">Bacterial flagellum basal body</location>
    </subcellularLocation>
    <subcellularLocation>
        <location evidence="2">Cell membrane</location>
        <topology evidence="2">Peripheral membrane protein</topology>
        <orientation evidence="2">Cytoplasmic side</orientation>
    </subcellularLocation>
</comment>
<evidence type="ECO:0000256" key="4">
    <source>
        <dbReference type="ARBA" id="ARBA00021870"/>
    </source>
</evidence>
<dbReference type="GO" id="GO:0003774">
    <property type="term" value="F:cytoskeletal motor activity"/>
    <property type="evidence" value="ECO:0007669"/>
    <property type="project" value="InterPro"/>
</dbReference>
<keyword evidence="13" id="KW-0282">Flagellum</keyword>
<proteinExistence type="inferred from homology"/>
<dbReference type="InterPro" id="IPR000090">
    <property type="entry name" value="Flg_Motor_Flig"/>
</dbReference>
<dbReference type="GO" id="GO:0071973">
    <property type="term" value="P:bacterial-type flagellum-dependent cell motility"/>
    <property type="evidence" value="ECO:0007669"/>
    <property type="project" value="InterPro"/>
</dbReference>
<dbReference type="PIRSF" id="PIRSF003161">
    <property type="entry name" value="FliG"/>
    <property type="match status" value="1"/>
</dbReference>
<gene>
    <name evidence="13" type="ORF">SAMN06265182_1179</name>
</gene>
<dbReference type="EMBL" id="OBEI01000004">
    <property type="protein sequence ID" value="SNZ08140.1"/>
    <property type="molecule type" value="Genomic_DNA"/>
</dbReference>
<dbReference type="InterPro" id="IPR032779">
    <property type="entry name" value="FliG_M"/>
</dbReference>
<protein>
    <recommendedName>
        <fullName evidence="4">Flagellar motor switch protein FliG</fullName>
    </recommendedName>
</protein>
<keyword evidence="7" id="KW-0283">Flagellar rotation</keyword>
<feature type="domain" description="Flagellar motor switch protein FliG N-terminal" evidence="12">
    <location>
        <begin position="10"/>
        <end position="105"/>
    </location>
</feature>
<dbReference type="PRINTS" id="PR00954">
    <property type="entry name" value="FLGMOTORFLIG"/>
</dbReference>
<evidence type="ECO:0000259" key="10">
    <source>
        <dbReference type="Pfam" id="PF01706"/>
    </source>
</evidence>
<evidence type="ECO:0000256" key="1">
    <source>
        <dbReference type="ARBA" id="ARBA00004117"/>
    </source>
</evidence>
<dbReference type="OrthoDB" id="9780302at2"/>
<evidence type="ECO:0000256" key="6">
    <source>
        <dbReference type="ARBA" id="ARBA00022500"/>
    </source>
</evidence>
<evidence type="ECO:0000256" key="9">
    <source>
        <dbReference type="ARBA" id="ARBA00023143"/>
    </source>
</evidence>